<feature type="compositionally biased region" description="Pro residues" evidence="1">
    <location>
        <begin position="156"/>
        <end position="180"/>
    </location>
</feature>
<keyword evidence="3" id="KW-1185">Reference proteome</keyword>
<name>A0A4Y3WSM8_9PSEU</name>
<comment type="caution">
    <text evidence="2">The sequence shown here is derived from an EMBL/GenBank/DDBJ whole genome shotgun (WGS) entry which is preliminary data.</text>
</comment>
<dbReference type="RefSeq" id="WP_141280847.1">
    <property type="nucleotide sequence ID" value="NZ_BAAARZ010000006.1"/>
</dbReference>
<sequence length="180" mass="17881">MPPTGGEDPRSQPARTAALTGVISDAGGGGRRAFIDATGASVSLPPSIRRFVATDEVVGGLLSALGGDVVGCAGSLDGVAAVGEQRAPDLRAVAALKPDVIVTGAVERAHDLVDARLVAALRRVAPVIAVDTGRPAAAGADLRALLGRGTAAPSTAKPPRPRPPAPNRSPGPPSTTPDLF</sequence>
<dbReference type="AlphaFoldDB" id="A0A4Y3WSM8"/>
<reference evidence="2 3" key="1">
    <citation type="submission" date="2019-06" db="EMBL/GenBank/DDBJ databases">
        <title>Whole genome shotgun sequence of Pseudonocardia hydrocarbonoxydans NBRC 14498.</title>
        <authorList>
            <person name="Hosoyama A."/>
            <person name="Uohara A."/>
            <person name="Ohji S."/>
            <person name="Ichikawa N."/>
        </authorList>
    </citation>
    <scope>NUCLEOTIDE SEQUENCE [LARGE SCALE GENOMIC DNA]</scope>
    <source>
        <strain evidence="2 3">NBRC 14498</strain>
    </source>
</reference>
<feature type="region of interest" description="Disordered" evidence="1">
    <location>
        <begin position="147"/>
        <end position="180"/>
    </location>
</feature>
<evidence type="ECO:0008006" key="4">
    <source>
        <dbReference type="Google" id="ProtNLM"/>
    </source>
</evidence>
<dbReference type="Proteomes" id="UP000320338">
    <property type="component" value="Unassembled WGS sequence"/>
</dbReference>
<proteinExistence type="predicted"/>
<dbReference type="Gene3D" id="3.40.50.1980">
    <property type="entry name" value="Nitrogenase molybdenum iron protein domain"/>
    <property type="match status" value="1"/>
</dbReference>
<protein>
    <recommendedName>
        <fullName evidence="4">Fe/B12 periplasmic-binding domain-containing protein</fullName>
    </recommendedName>
</protein>
<evidence type="ECO:0000313" key="2">
    <source>
        <dbReference type="EMBL" id="GEC21877.1"/>
    </source>
</evidence>
<accession>A0A4Y3WSM8</accession>
<organism evidence="2 3">
    <name type="scientific">Pseudonocardia hydrocarbonoxydans</name>
    <dbReference type="NCBI Taxonomy" id="76726"/>
    <lineage>
        <taxon>Bacteria</taxon>
        <taxon>Bacillati</taxon>
        <taxon>Actinomycetota</taxon>
        <taxon>Actinomycetes</taxon>
        <taxon>Pseudonocardiales</taxon>
        <taxon>Pseudonocardiaceae</taxon>
        <taxon>Pseudonocardia</taxon>
    </lineage>
</organism>
<gene>
    <name evidence="2" type="ORF">PHY01_41600</name>
</gene>
<dbReference type="SUPFAM" id="SSF53807">
    <property type="entry name" value="Helical backbone' metal receptor"/>
    <property type="match status" value="1"/>
</dbReference>
<dbReference type="OrthoDB" id="3575631at2"/>
<evidence type="ECO:0000313" key="3">
    <source>
        <dbReference type="Proteomes" id="UP000320338"/>
    </source>
</evidence>
<dbReference type="EMBL" id="BJNG01000037">
    <property type="protein sequence ID" value="GEC21877.1"/>
    <property type="molecule type" value="Genomic_DNA"/>
</dbReference>
<evidence type="ECO:0000256" key="1">
    <source>
        <dbReference type="SAM" id="MobiDB-lite"/>
    </source>
</evidence>